<comment type="caution">
    <text evidence="4">The sequence shown here is derived from an EMBL/GenBank/DDBJ whole genome shotgun (WGS) entry which is preliminary data.</text>
</comment>
<evidence type="ECO:0000256" key="2">
    <source>
        <dbReference type="ARBA" id="ARBA00023235"/>
    </source>
</evidence>
<feature type="domain" description="Pseudouridine synthase RsuA/RluA-like" evidence="3">
    <location>
        <begin position="19"/>
        <end position="174"/>
    </location>
</feature>
<dbReference type="CDD" id="cd02869">
    <property type="entry name" value="PseudoU_synth_RluA_like"/>
    <property type="match status" value="1"/>
</dbReference>
<dbReference type="RefSeq" id="WP_101359027.1">
    <property type="nucleotide sequence ID" value="NZ_NKXO01000026.1"/>
</dbReference>
<protein>
    <submittedName>
        <fullName evidence="4">Pseudouridylate synthase 23S RNA-specific</fullName>
    </submittedName>
</protein>
<dbReference type="InterPro" id="IPR020103">
    <property type="entry name" value="PsdUridine_synth_cat_dom_sf"/>
</dbReference>
<dbReference type="EMBL" id="NKXO01000026">
    <property type="protein sequence ID" value="PKQ68289.1"/>
    <property type="molecule type" value="Genomic_DNA"/>
</dbReference>
<dbReference type="AlphaFoldDB" id="A0A2N3IDC1"/>
<gene>
    <name evidence="4" type="ORF">Rain11_1757</name>
</gene>
<reference evidence="4 5" key="1">
    <citation type="submission" date="2017-06" db="EMBL/GenBank/DDBJ databases">
        <title>Raineya orbicola gen. nov., sp. nov. a slightly thermophilic bacterium of the phylum Bacteroidetes and the description of Raineyaceae fam. nov.</title>
        <authorList>
            <person name="Albuquerque L."/>
            <person name="Polonia A.R.M."/>
            <person name="Barroso C."/>
            <person name="Froufe H.J.C."/>
            <person name="Lage O."/>
            <person name="Lobo-Da-Cunha A."/>
            <person name="Egas C."/>
            <person name="Da Costa M.S."/>
        </authorList>
    </citation>
    <scope>NUCLEOTIDE SEQUENCE [LARGE SCALE GENOMIC DNA]</scope>
    <source>
        <strain evidence="4 5">SPSPC-11</strain>
    </source>
</reference>
<evidence type="ECO:0000256" key="1">
    <source>
        <dbReference type="ARBA" id="ARBA00010876"/>
    </source>
</evidence>
<evidence type="ECO:0000313" key="4">
    <source>
        <dbReference type="EMBL" id="PKQ68289.1"/>
    </source>
</evidence>
<dbReference type="Pfam" id="PF00849">
    <property type="entry name" value="PseudoU_synth_2"/>
    <property type="match status" value="1"/>
</dbReference>
<dbReference type="OrthoDB" id="9807829at2"/>
<organism evidence="4 5">
    <name type="scientific">Raineya orbicola</name>
    <dbReference type="NCBI Taxonomy" id="2016530"/>
    <lineage>
        <taxon>Bacteria</taxon>
        <taxon>Pseudomonadati</taxon>
        <taxon>Bacteroidota</taxon>
        <taxon>Cytophagia</taxon>
        <taxon>Cytophagales</taxon>
        <taxon>Raineyaceae</taxon>
        <taxon>Raineya</taxon>
    </lineage>
</organism>
<evidence type="ECO:0000313" key="5">
    <source>
        <dbReference type="Proteomes" id="UP000233387"/>
    </source>
</evidence>
<dbReference type="GO" id="GO:0140098">
    <property type="term" value="F:catalytic activity, acting on RNA"/>
    <property type="evidence" value="ECO:0007669"/>
    <property type="project" value="UniProtKB-ARBA"/>
</dbReference>
<dbReference type="GO" id="GO:0003723">
    <property type="term" value="F:RNA binding"/>
    <property type="evidence" value="ECO:0007669"/>
    <property type="project" value="InterPro"/>
</dbReference>
<dbReference type="GO" id="GO:0006396">
    <property type="term" value="P:RNA processing"/>
    <property type="evidence" value="ECO:0007669"/>
    <property type="project" value="UniProtKB-ARBA"/>
</dbReference>
<keyword evidence="5" id="KW-1185">Reference proteome</keyword>
<keyword evidence="2" id="KW-0413">Isomerase</keyword>
<sequence>MKTETTSKLPFDVIYEDNHLLIVNKPSGMLVQPDETGDKALLDYAKEYIKNKYEKPGAVFLEAVHRIDRPVSGLVVLARTSKGLERMNELFRERKVQKIYWAVTRQKPPKKSDKLTHWLLKDEQKNLVTAYDYPHPKAQKAELRYRTLGYLNGYTLLEIELLTGRPHQIRTQLAKIGSPIRGDVKYGYPSPNKDQSINLHSRRLYFEHPIKKEKMVCVALLPNEPFWQEFLSLDDEKIKPKNLEFRYEG</sequence>
<dbReference type="GO" id="GO:0001522">
    <property type="term" value="P:pseudouridine synthesis"/>
    <property type="evidence" value="ECO:0007669"/>
    <property type="project" value="InterPro"/>
</dbReference>
<dbReference type="Gene3D" id="3.30.2350.10">
    <property type="entry name" value="Pseudouridine synthase"/>
    <property type="match status" value="1"/>
</dbReference>
<evidence type="ECO:0000259" key="3">
    <source>
        <dbReference type="Pfam" id="PF00849"/>
    </source>
</evidence>
<dbReference type="PROSITE" id="PS01129">
    <property type="entry name" value="PSI_RLU"/>
    <property type="match status" value="1"/>
</dbReference>
<dbReference type="GO" id="GO:0009982">
    <property type="term" value="F:pseudouridine synthase activity"/>
    <property type="evidence" value="ECO:0007669"/>
    <property type="project" value="InterPro"/>
</dbReference>
<dbReference type="SUPFAM" id="SSF55120">
    <property type="entry name" value="Pseudouridine synthase"/>
    <property type="match status" value="1"/>
</dbReference>
<accession>A0A2N3IDC1</accession>
<name>A0A2N3IDC1_9BACT</name>
<dbReference type="PANTHER" id="PTHR21600">
    <property type="entry name" value="MITOCHONDRIAL RNA PSEUDOURIDINE SYNTHASE"/>
    <property type="match status" value="1"/>
</dbReference>
<dbReference type="PANTHER" id="PTHR21600:SF83">
    <property type="entry name" value="PSEUDOURIDYLATE SYNTHASE RPUSD4, MITOCHONDRIAL"/>
    <property type="match status" value="1"/>
</dbReference>
<dbReference type="InterPro" id="IPR006145">
    <property type="entry name" value="PsdUridine_synth_RsuA/RluA"/>
</dbReference>
<dbReference type="InterPro" id="IPR006224">
    <property type="entry name" value="PsdUridine_synth_RluA-like_CS"/>
</dbReference>
<proteinExistence type="inferred from homology"/>
<dbReference type="Proteomes" id="UP000233387">
    <property type="component" value="Unassembled WGS sequence"/>
</dbReference>
<dbReference type="InterPro" id="IPR050188">
    <property type="entry name" value="RluA_PseudoU_synthase"/>
</dbReference>
<comment type="similarity">
    <text evidence="1">Belongs to the pseudouridine synthase RluA family.</text>
</comment>